<reference evidence="1 2" key="1">
    <citation type="journal article" date="2015" name="Fungal Genet. Biol.">
        <title>Evolution of novel wood decay mechanisms in Agaricales revealed by the genome sequences of Fistulina hepatica and Cylindrobasidium torrendii.</title>
        <authorList>
            <person name="Floudas D."/>
            <person name="Held B.W."/>
            <person name="Riley R."/>
            <person name="Nagy L.G."/>
            <person name="Koehler G."/>
            <person name="Ransdell A.S."/>
            <person name="Younus H."/>
            <person name="Chow J."/>
            <person name="Chiniquy J."/>
            <person name="Lipzen A."/>
            <person name="Tritt A."/>
            <person name="Sun H."/>
            <person name="Haridas S."/>
            <person name="LaButti K."/>
            <person name="Ohm R.A."/>
            <person name="Kues U."/>
            <person name="Blanchette R.A."/>
            <person name="Grigoriev I.V."/>
            <person name="Minto R.E."/>
            <person name="Hibbett D.S."/>
        </authorList>
    </citation>
    <scope>NUCLEOTIDE SEQUENCE [LARGE SCALE GENOMIC DNA]</scope>
    <source>
        <strain evidence="1 2">ATCC 64428</strain>
    </source>
</reference>
<evidence type="ECO:0000313" key="1">
    <source>
        <dbReference type="EMBL" id="KIY48731.1"/>
    </source>
</evidence>
<sequence>HPNHSLVQSVCRSLHQGFWPWAMTTNHNYLTTYDNAEGYHTLTNPTHLAFTHQQCTMEVAAGHFSQSFGPDLLPGMYAVPMWVIPKPHSNGLHLVIDHNAGEYSLNSMISRAECTQLSETLIATQACFFDHPLVVWKSDISHTYQILPMHLLWQMKQTIVLDAQQHVDTNNDFGSGGSGHIWSVFFTLVLWIA</sequence>
<proteinExistence type="predicted"/>
<protein>
    <recommendedName>
        <fullName evidence="3">DNA/RNA polymerase</fullName>
    </recommendedName>
</protein>
<dbReference type="AlphaFoldDB" id="A0A0D7AFQ5"/>
<dbReference type="EMBL" id="KN881820">
    <property type="protein sequence ID" value="KIY48731.1"/>
    <property type="molecule type" value="Genomic_DNA"/>
</dbReference>
<accession>A0A0D7AFQ5</accession>
<dbReference type="Proteomes" id="UP000054144">
    <property type="component" value="Unassembled WGS sequence"/>
</dbReference>
<name>A0A0D7AFQ5_9AGAR</name>
<gene>
    <name evidence="1" type="ORF">FISHEDRAFT_20647</name>
</gene>
<keyword evidence="2" id="KW-1185">Reference proteome</keyword>
<organism evidence="1 2">
    <name type="scientific">Fistulina hepatica ATCC 64428</name>
    <dbReference type="NCBI Taxonomy" id="1128425"/>
    <lineage>
        <taxon>Eukaryota</taxon>
        <taxon>Fungi</taxon>
        <taxon>Dikarya</taxon>
        <taxon>Basidiomycota</taxon>
        <taxon>Agaricomycotina</taxon>
        <taxon>Agaricomycetes</taxon>
        <taxon>Agaricomycetidae</taxon>
        <taxon>Agaricales</taxon>
        <taxon>Fistulinaceae</taxon>
        <taxon>Fistulina</taxon>
    </lineage>
</organism>
<evidence type="ECO:0008006" key="3">
    <source>
        <dbReference type="Google" id="ProtNLM"/>
    </source>
</evidence>
<evidence type="ECO:0000313" key="2">
    <source>
        <dbReference type="Proteomes" id="UP000054144"/>
    </source>
</evidence>
<feature type="non-terminal residue" evidence="1">
    <location>
        <position position="193"/>
    </location>
</feature>
<feature type="non-terminal residue" evidence="1">
    <location>
        <position position="1"/>
    </location>
</feature>
<dbReference type="OrthoDB" id="3254233at2759"/>